<keyword evidence="4" id="KW-1185">Reference proteome</keyword>
<dbReference type="PROSITE" id="PS50943">
    <property type="entry name" value="HTH_CROC1"/>
    <property type="match status" value="1"/>
</dbReference>
<proteinExistence type="inferred from homology"/>
<dbReference type="RefSeq" id="WP_007237623.1">
    <property type="nucleotide sequence ID" value="NZ_BAFB01000063.1"/>
</dbReference>
<gene>
    <name evidence="3" type="ORF">GOOTI_063_00370</name>
</gene>
<dbReference type="PANTHER" id="PTHR43236:SF1">
    <property type="entry name" value="BLL7220 PROTEIN"/>
    <property type="match status" value="1"/>
</dbReference>
<accession>H5TIQ8</accession>
<dbReference type="EMBL" id="BAFB01000063">
    <property type="protein sequence ID" value="GAB33366.1"/>
    <property type="molecule type" value="Genomic_DNA"/>
</dbReference>
<dbReference type="InterPro" id="IPR001387">
    <property type="entry name" value="Cro/C1-type_HTH"/>
</dbReference>
<dbReference type="SMART" id="SM00530">
    <property type="entry name" value="HTH_XRE"/>
    <property type="match status" value="1"/>
</dbReference>
<dbReference type="AlphaFoldDB" id="H5TIQ8"/>
<sequence length="350" mass="38184">MSLLSAVEEPGRIMLGTIRVARGMTQSELSKRTGISQGVLSKAESGVLLLDDERLTTLADALSVPVKLIVVPVSEIGSSPYVFHRKRSTLPVSKANQLRAELDLTHLQVAGILGERAPELRLPRLPLPEDGFDSPEDIARNVRAVLGLPEGPALPLVPALERAGVVVVARPLGSTRIDAIVSWPEGRRPLVLLGDHAPADRQRFTLAHELAHAVMHQVPTEDQESEADRFASELLMPASAVRAQMDGLTVPKLAKLKSEWGVSMAALLRRGRDLGGIGDARYRALNIELSRAGYRKNEPVRVLPEVPTLLPRVIQERLSAGESVAEIARSAQMTEDEFIEMYWGGSHEHR</sequence>
<dbReference type="STRING" id="1108044.GOOTI_063_00370"/>
<dbReference type="Gene3D" id="1.10.10.2910">
    <property type="match status" value="1"/>
</dbReference>
<dbReference type="PANTHER" id="PTHR43236">
    <property type="entry name" value="ANTITOXIN HIGA1"/>
    <property type="match status" value="1"/>
</dbReference>
<dbReference type="GO" id="GO:0003677">
    <property type="term" value="F:DNA binding"/>
    <property type="evidence" value="ECO:0007669"/>
    <property type="project" value="InterPro"/>
</dbReference>
<dbReference type="SUPFAM" id="SSF47413">
    <property type="entry name" value="lambda repressor-like DNA-binding domains"/>
    <property type="match status" value="1"/>
</dbReference>
<comment type="similarity">
    <text evidence="1">Belongs to the short-chain fatty acyl-CoA assimilation regulator (ScfR) family.</text>
</comment>
<dbReference type="InterPro" id="IPR052345">
    <property type="entry name" value="Rad_response_metalloprotease"/>
</dbReference>
<dbReference type="Proteomes" id="UP000005038">
    <property type="component" value="Unassembled WGS sequence"/>
</dbReference>
<evidence type="ECO:0000259" key="2">
    <source>
        <dbReference type="PROSITE" id="PS50943"/>
    </source>
</evidence>
<dbReference type="Gene3D" id="1.10.260.40">
    <property type="entry name" value="lambda repressor-like DNA-binding domains"/>
    <property type="match status" value="1"/>
</dbReference>
<dbReference type="Pfam" id="PF01381">
    <property type="entry name" value="HTH_3"/>
    <property type="match status" value="1"/>
</dbReference>
<reference evidence="3" key="1">
    <citation type="submission" date="2012-02" db="EMBL/GenBank/DDBJ databases">
        <title>Whole genome shotgun sequence of Gordonia otitidis NBRC 100426.</title>
        <authorList>
            <person name="Yoshida I."/>
            <person name="Hosoyama A."/>
            <person name="Tsuchikane K."/>
            <person name="Katsumata H."/>
            <person name="Yamazaki S."/>
            <person name="Fujita N."/>
        </authorList>
    </citation>
    <scope>NUCLEOTIDE SEQUENCE [LARGE SCALE GENOMIC DNA]</scope>
    <source>
        <strain evidence="3">NBRC 100426</strain>
    </source>
</reference>
<name>H5TIQ8_GORO1</name>
<dbReference type="CDD" id="cd00093">
    <property type="entry name" value="HTH_XRE"/>
    <property type="match status" value="1"/>
</dbReference>
<organism evidence="3 4">
    <name type="scientific">Gordonia otitidis (strain DSM 44809 / CCUG 52243 / JCM 12355 / NBRC 100426 / IFM 10032)</name>
    <dbReference type="NCBI Taxonomy" id="1108044"/>
    <lineage>
        <taxon>Bacteria</taxon>
        <taxon>Bacillati</taxon>
        <taxon>Actinomycetota</taxon>
        <taxon>Actinomycetes</taxon>
        <taxon>Mycobacteriales</taxon>
        <taxon>Gordoniaceae</taxon>
        <taxon>Gordonia</taxon>
    </lineage>
</organism>
<evidence type="ECO:0000313" key="3">
    <source>
        <dbReference type="EMBL" id="GAB33366.1"/>
    </source>
</evidence>
<evidence type="ECO:0000256" key="1">
    <source>
        <dbReference type="ARBA" id="ARBA00007227"/>
    </source>
</evidence>
<dbReference type="Pfam" id="PF06114">
    <property type="entry name" value="Peptidase_M78"/>
    <property type="match status" value="1"/>
</dbReference>
<protein>
    <submittedName>
        <fullName evidence="3">Xre family DNA binding protein</fullName>
    </submittedName>
</protein>
<evidence type="ECO:0000313" key="4">
    <source>
        <dbReference type="Proteomes" id="UP000005038"/>
    </source>
</evidence>
<feature type="domain" description="HTH cro/C1-type" evidence="2">
    <location>
        <begin position="18"/>
        <end position="69"/>
    </location>
</feature>
<dbReference type="InterPro" id="IPR010982">
    <property type="entry name" value="Lambda_DNA-bd_dom_sf"/>
</dbReference>
<comment type="caution">
    <text evidence="3">The sequence shown here is derived from an EMBL/GenBank/DDBJ whole genome shotgun (WGS) entry which is preliminary data.</text>
</comment>
<dbReference type="InterPro" id="IPR010359">
    <property type="entry name" value="IrrE_HExxH"/>
</dbReference>
<dbReference type="OrthoDB" id="9794834at2"/>